<reference evidence="1 2" key="1">
    <citation type="journal article" date="2019" name="Appl. Microbiol. Biotechnol.">
        <title>Differential efficiency of wild type rhizogenic strains for rol gene transformation of plants.</title>
        <authorList>
            <person name="Desmet S."/>
            <person name="De Keyser E."/>
            <person name="Van Vaerenbergh J."/>
            <person name="Baeyen S."/>
            <person name="Van Huylenbroeck J."/>
            <person name="Geelen D."/>
            <person name="Dhooghe E."/>
        </authorList>
    </citation>
    <scope>NUCLEOTIDE SEQUENCE [LARGE SCALE GENOMIC DNA]</scope>
    <source>
        <strain evidence="1 2">GBBC3284</strain>
    </source>
</reference>
<protein>
    <submittedName>
        <fullName evidence="1">Uncharacterized protein</fullName>
    </submittedName>
</protein>
<proteinExistence type="predicted"/>
<gene>
    <name evidence="1" type="ORF">EXN68_15390</name>
</gene>
<dbReference type="Proteomes" id="UP000315434">
    <property type="component" value="Unassembled WGS sequence"/>
</dbReference>
<evidence type="ECO:0000313" key="2">
    <source>
        <dbReference type="Proteomes" id="UP000315434"/>
    </source>
</evidence>
<evidence type="ECO:0000313" key="1">
    <source>
        <dbReference type="EMBL" id="TRA99916.1"/>
    </source>
</evidence>
<dbReference type="EMBL" id="SGNY01000004">
    <property type="protein sequence ID" value="TRA99916.1"/>
    <property type="molecule type" value="Genomic_DNA"/>
</dbReference>
<accession>A0A546XGP6</accession>
<comment type="caution">
    <text evidence="1">The sequence shown here is derived from an EMBL/GenBank/DDBJ whole genome shotgun (WGS) entry which is preliminary data.</text>
</comment>
<sequence>MIIHTKDNGVDHIDFDLTDFAYDSQHFRELAETELGQEILKFMTHPVNVVRMQTATELERVAVEPLGKYLVKEFGEEVIDDRIKQMIGHMARQIMEHIGYQHDRKSLQITRPGLFSSGSTYRNDVKSEMRITKEQREAWLKNTAQSPFNKWLDEQVRTDGKLDLNKLYEVAEKHGVTKRYDHLNPGQQRMNIGVLLRKMVKIAA</sequence>
<organism evidence="1 2">
    <name type="scientific">Rhizobium rhizogenes</name>
    <name type="common">Agrobacterium rhizogenes</name>
    <dbReference type="NCBI Taxonomy" id="359"/>
    <lineage>
        <taxon>Bacteria</taxon>
        <taxon>Pseudomonadati</taxon>
        <taxon>Pseudomonadota</taxon>
        <taxon>Alphaproteobacteria</taxon>
        <taxon>Hyphomicrobiales</taxon>
        <taxon>Rhizobiaceae</taxon>
        <taxon>Rhizobium/Agrobacterium group</taxon>
        <taxon>Rhizobium</taxon>
    </lineage>
</organism>
<dbReference type="OrthoDB" id="9157529at2"/>
<name>A0A546XGP6_RHIRH</name>
<dbReference type="AlphaFoldDB" id="A0A546XGP6"/>